<name>A0ABN0XBR6_9ALTE</name>
<organism evidence="1 2">
    <name type="scientific">Bowmanella denitrificans</name>
    <dbReference type="NCBI Taxonomy" id="366582"/>
    <lineage>
        <taxon>Bacteria</taxon>
        <taxon>Pseudomonadati</taxon>
        <taxon>Pseudomonadota</taxon>
        <taxon>Gammaproteobacteria</taxon>
        <taxon>Alteromonadales</taxon>
        <taxon>Alteromonadaceae</taxon>
        <taxon>Bowmanella</taxon>
    </lineage>
</organism>
<gene>
    <name evidence="1" type="ORF">GCM10009092_24850</name>
</gene>
<comment type="caution">
    <text evidence="1">The sequence shown here is derived from an EMBL/GenBank/DDBJ whole genome shotgun (WGS) entry which is preliminary data.</text>
</comment>
<keyword evidence="2" id="KW-1185">Reference proteome</keyword>
<evidence type="ECO:0000313" key="1">
    <source>
        <dbReference type="EMBL" id="GAA0359655.1"/>
    </source>
</evidence>
<evidence type="ECO:0000313" key="2">
    <source>
        <dbReference type="Proteomes" id="UP001501757"/>
    </source>
</evidence>
<dbReference type="EMBL" id="BAAAEI010000013">
    <property type="protein sequence ID" value="GAA0359655.1"/>
    <property type="molecule type" value="Genomic_DNA"/>
</dbReference>
<evidence type="ECO:0008006" key="3">
    <source>
        <dbReference type="Google" id="ProtNLM"/>
    </source>
</evidence>
<proteinExistence type="predicted"/>
<dbReference type="Proteomes" id="UP001501757">
    <property type="component" value="Unassembled WGS sequence"/>
</dbReference>
<protein>
    <recommendedName>
        <fullName evidence="3">Transposase</fullName>
    </recommendedName>
</protein>
<sequence>MCATQHQGINSLAQHVLNNWAGQCTYLRTVKVASLNALNKTRTGNSEDFALASPSL</sequence>
<reference evidence="1 2" key="1">
    <citation type="journal article" date="2019" name="Int. J. Syst. Evol. Microbiol.">
        <title>The Global Catalogue of Microorganisms (GCM) 10K type strain sequencing project: providing services to taxonomists for standard genome sequencing and annotation.</title>
        <authorList>
            <consortium name="The Broad Institute Genomics Platform"/>
            <consortium name="The Broad Institute Genome Sequencing Center for Infectious Disease"/>
            <person name="Wu L."/>
            <person name="Ma J."/>
        </authorList>
    </citation>
    <scope>NUCLEOTIDE SEQUENCE [LARGE SCALE GENOMIC DNA]</scope>
    <source>
        <strain evidence="1 2">JCM 13378</strain>
    </source>
</reference>
<accession>A0ABN0XBR6</accession>